<protein>
    <recommendedName>
        <fullName evidence="6">thiohydroximate-O-sulfate sulfate/sulfur-lyase (nitrile-forming)</fullName>
        <ecNumber evidence="6">4.8.1.5</ecNumber>
    </recommendedName>
</protein>
<dbReference type="PANTHER" id="PTHR47435">
    <property type="entry name" value="KELCH REPEAT PROTEIN (AFU_ORTHOLOGUE AFUA_5G12780)"/>
    <property type="match status" value="1"/>
</dbReference>
<comment type="cofactor">
    <cofactor evidence="1">
        <name>Fe(2+)</name>
        <dbReference type="ChEBI" id="CHEBI:29033"/>
    </cofactor>
</comment>
<dbReference type="GO" id="GO:0080028">
    <property type="term" value="P:nitrile biosynthetic process"/>
    <property type="evidence" value="ECO:0007669"/>
    <property type="project" value="UniProtKB-ARBA"/>
</dbReference>
<evidence type="ECO:0000256" key="3">
    <source>
        <dbReference type="ARBA" id="ARBA00022737"/>
    </source>
</evidence>
<keyword evidence="5" id="KW-0456">Lyase</keyword>
<evidence type="ECO:0000256" key="4">
    <source>
        <dbReference type="ARBA" id="ARBA00023004"/>
    </source>
</evidence>
<keyword evidence="8" id="KW-1133">Transmembrane helix</keyword>
<dbReference type="Proteomes" id="UP000434276">
    <property type="component" value="Unassembled WGS sequence"/>
</dbReference>
<dbReference type="OrthoDB" id="10250130at2759"/>
<dbReference type="GO" id="GO:0019762">
    <property type="term" value="P:glucosinolate catabolic process"/>
    <property type="evidence" value="ECO:0007669"/>
    <property type="project" value="UniProtKB-ARBA"/>
</dbReference>
<reference evidence="9 10" key="1">
    <citation type="submission" date="2019-12" db="EMBL/GenBank/DDBJ databases">
        <authorList>
            <person name="Jiao W.-B."/>
            <person name="Schneeberger K."/>
        </authorList>
    </citation>
    <scope>NUCLEOTIDE SEQUENCE [LARGE SCALE GENOMIC DNA]</scope>
    <source>
        <strain evidence="10">cv. C24</strain>
    </source>
</reference>
<evidence type="ECO:0000313" key="10">
    <source>
        <dbReference type="Proteomes" id="UP000434276"/>
    </source>
</evidence>
<evidence type="ECO:0000313" key="9">
    <source>
        <dbReference type="EMBL" id="CAA0293531.1"/>
    </source>
</evidence>
<evidence type="ECO:0000256" key="1">
    <source>
        <dbReference type="ARBA" id="ARBA00001954"/>
    </source>
</evidence>
<comment type="catalytic activity">
    <reaction evidence="7">
        <text>a (Z)-N-(sulfonatooxy)alkanimidothioate = a nitrile + sulfur + sulfate</text>
        <dbReference type="Rhea" id="RHEA:59956"/>
        <dbReference type="ChEBI" id="CHEBI:16189"/>
        <dbReference type="ChEBI" id="CHEBI:18379"/>
        <dbReference type="ChEBI" id="CHEBI:26833"/>
        <dbReference type="ChEBI" id="CHEBI:183089"/>
        <dbReference type="EC" id="4.8.1.5"/>
    </reaction>
</comment>
<keyword evidence="3" id="KW-0677">Repeat</keyword>
<gene>
    <name evidence="9" type="ORF">C24_LOCUS4414</name>
</gene>
<dbReference type="PANTHER" id="PTHR47435:SF2">
    <property type="entry name" value="EPITHIOSPECIFIER PROTEIN"/>
    <property type="match status" value="1"/>
</dbReference>
<dbReference type="EC" id="4.8.1.5" evidence="6"/>
<dbReference type="SUPFAM" id="SSF117281">
    <property type="entry name" value="Kelch motif"/>
    <property type="match status" value="1"/>
</dbReference>
<evidence type="ECO:0000256" key="8">
    <source>
        <dbReference type="SAM" id="Phobius"/>
    </source>
</evidence>
<evidence type="ECO:0000256" key="2">
    <source>
        <dbReference type="ARBA" id="ARBA00022441"/>
    </source>
</evidence>
<organism evidence="9 10">
    <name type="scientific">Arabidopsis thaliana</name>
    <name type="common">Mouse-ear cress</name>
    <dbReference type="NCBI Taxonomy" id="3702"/>
    <lineage>
        <taxon>Eukaryota</taxon>
        <taxon>Viridiplantae</taxon>
        <taxon>Streptophyta</taxon>
        <taxon>Embryophyta</taxon>
        <taxon>Tracheophyta</taxon>
        <taxon>Spermatophyta</taxon>
        <taxon>Magnoliopsida</taxon>
        <taxon>eudicotyledons</taxon>
        <taxon>Gunneridae</taxon>
        <taxon>Pentapetalae</taxon>
        <taxon>rosids</taxon>
        <taxon>malvids</taxon>
        <taxon>Brassicales</taxon>
        <taxon>Brassicaceae</taxon>
        <taxon>Camelineae</taxon>
        <taxon>Arabidopsis</taxon>
    </lineage>
</organism>
<dbReference type="GO" id="GO:0016829">
    <property type="term" value="F:lyase activity"/>
    <property type="evidence" value="ECO:0007669"/>
    <property type="project" value="UniProtKB-KW"/>
</dbReference>
<keyword evidence="8" id="KW-0472">Membrane</keyword>
<dbReference type="EMBL" id="CACSHJ010000087">
    <property type="protein sequence ID" value="CAA0293531.1"/>
    <property type="molecule type" value="Genomic_DNA"/>
</dbReference>
<evidence type="ECO:0000256" key="7">
    <source>
        <dbReference type="ARBA" id="ARBA00049218"/>
    </source>
</evidence>
<keyword evidence="4" id="KW-0408">Iron</keyword>
<dbReference type="InterPro" id="IPR015915">
    <property type="entry name" value="Kelch-typ_b-propeller"/>
</dbReference>
<dbReference type="AlphaFoldDB" id="A0A5S9WM53"/>
<evidence type="ECO:0000256" key="6">
    <source>
        <dbReference type="ARBA" id="ARBA00039065"/>
    </source>
</evidence>
<accession>A0A5S9WM53</accession>
<keyword evidence="2" id="KW-0880">Kelch repeat</keyword>
<name>A0A5S9WM53_ARATH</name>
<evidence type="ECO:0000256" key="5">
    <source>
        <dbReference type="ARBA" id="ARBA00023239"/>
    </source>
</evidence>
<keyword evidence="8" id="KW-0812">Transmembrane</keyword>
<sequence>MKFVTTSLGRGAGVLVAQGMIWVVYGFVTSSLPGGKSDYESNAVQFLDPAFGKLTDTEVESTGAKPSAMSVFAYATAGKHIIIFGGEIWRDPKAH</sequence>
<proteinExistence type="predicted"/>
<feature type="transmembrane region" description="Helical" evidence="8">
    <location>
        <begin position="12"/>
        <end position="32"/>
    </location>
</feature>